<proteinExistence type="predicted"/>
<dbReference type="GO" id="GO:0016787">
    <property type="term" value="F:hydrolase activity"/>
    <property type="evidence" value="ECO:0007669"/>
    <property type="project" value="UniProtKB-KW"/>
</dbReference>
<dbReference type="InterPro" id="IPR053145">
    <property type="entry name" value="AB_hydrolase_Est10"/>
</dbReference>
<dbReference type="PANTHER" id="PTHR43265:SF1">
    <property type="entry name" value="ESTERASE ESTD"/>
    <property type="match status" value="1"/>
</dbReference>
<name>A0ABU7JRH6_9NOCA</name>
<gene>
    <name evidence="2" type="ORF">Q8814_10900</name>
</gene>
<sequence>MRSVRRWIGAATVPLLVVAGGLALTGTASASPDTGSVIAPSGSDTDVTFEADGTTFHGSLRTPDGETEGAALLIPGSGMSDRNGNQPPVWMADTLLRVADSLAAQGIASLRFDKIGAGATGLGTYTPETIGEYGFTDQVDHAEAAAKLLSERTGFTTDDLLVLGHSEGGLTTLVLAQRGIGDGYGLLQPLPMRYLDLLRGQLENAANSGRLGEAETEVIRTELPRTIESIRTTGTVPEGQNPLLGQLGLNAANAKFLAEADKLYPPELAASLPADTPVLLTCSDKDLNISCAQIDPLRAALEHTDLQFGHFTKANHSLEELGPLPASAVDGPALLPVSFEFATAINGWAAQRGQ</sequence>
<dbReference type="PANTHER" id="PTHR43265">
    <property type="entry name" value="ESTERASE ESTD"/>
    <property type="match status" value="1"/>
</dbReference>
<dbReference type="InterPro" id="IPR029058">
    <property type="entry name" value="AB_hydrolase_fold"/>
</dbReference>
<comment type="caution">
    <text evidence="2">The sequence shown here is derived from an EMBL/GenBank/DDBJ whole genome shotgun (WGS) entry which is preliminary data.</text>
</comment>
<protein>
    <submittedName>
        <fullName evidence="2">Alpha/beta hydrolase</fullName>
    </submittedName>
</protein>
<organism evidence="2 3">
    <name type="scientific">Rhodococcus chondri</name>
    <dbReference type="NCBI Taxonomy" id="3065941"/>
    <lineage>
        <taxon>Bacteria</taxon>
        <taxon>Bacillati</taxon>
        <taxon>Actinomycetota</taxon>
        <taxon>Actinomycetes</taxon>
        <taxon>Mycobacteriales</taxon>
        <taxon>Nocardiaceae</taxon>
        <taxon>Rhodococcus</taxon>
    </lineage>
</organism>
<accession>A0ABU7JRH6</accession>
<dbReference type="Gene3D" id="3.40.50.1820">
    <property type="entry name" value="alpha/beta hydrolase"/>
    <property type="match status" value="1"/>
</dbReference>
<evidence type="ECO:0000313" key="3">
    <source>
        <dbReference type="Proteomes" id="UP001331936"/>
    </source>
</evidence>
<dbReference type="RefSeq" id="WP_330152031.1">
    <property type="nucleotide sequence ID" value="NZ_JAUZMZ010000049.1"/>
</dbReference>
<dbReference type="EMBL" id="JAUZMZ010000049">
    <property type="protein sequence ID" value="MEE2032614.1"/>
    <property type="molecule type" value="Genomic_DNA"/>
</dbReference>
<feature type="signal peptide" evidence="1">
    <location>
        <begin position="1"/>
        <end position="30"/>
    </location>
</feature>
<keyword evidence="3" id="KW-1185">Reference proteome</keyword>
<dbReference type="Proteomes" id="UP001331936">
    <property type="component" value="Unassembled WGS sequence"/>
</dbReference>
<reference evidence="2 3" key="1">
    <citation type="submission" date="2023-08" db="EMBL/GenBank/DDBJ databases">
        <authorList>
            <person name="Girao M."/>
            <person name="Carvalho M.F."/>
        </authorList>
    </citation>
    <scope>NUCLEOTIDE SEQUENCE [LARGE SCALE GENOMIC DNA]</scope>
    <source>
        <strain evidence="2 3">CC-R104</strain>
    </source>
</reference>
<dbReference type="SUPFAM" id="SSF53474">
    <property type="entry name" value="alpha/beta-Hydrolases"/>
    <property type="match status" value="1"/>
</dbReference>
<feature type="chain" id="PRO_5045137190" evidence="1">
    <location>
        <begin position="31"/>
        <end position="354"/>
    </location>
</feature>
<keyword evidence="1" id="KW-0732">Signal</keyword>
<keyword evidence="2" id="KW-0378">Hydrolase</keyword>
<evidence type="ECO:0000313" key="2">
    <source>
        <dbReference type="EMBL" id="MEE2032614.1"/>
    </source>
</evidence>
<evidence type="ECO:0000256" key="1">
    <source>
        <dbReference type="SAM" id="SignalP"/>
    </source>
</evidence>